<reference evidence="2" key="1">
    <citation type="submission" date="2019-03" db="EMBL/GenBank/DDBJ databases">
        <title>Single cell metagenomics reveals metabolic interactions within the superorganism composed of flagellate Streblomastix strix and complex community of Bacteroidetes bacteria on its surface.</title>
        <authorList>
            <person name="Treitli S.C."/>
            <person name="Kolisko M."/>
            <person name="Husnik F."/>
            <person name="Keeling P."/>
            <person name="Hampl V."/>
        </authorList>
    </citation>
    <scope>NUCLEOTIDE SEQUENCE</scope>
    <source>
        <strain evidence="2">STM</strain>
    </source>
</reference>
<dbReference type="InterPro" id="IPR029062">
    <property type="entry name" value="Class_I_gatase-like"/>
</dbReference>
<dbReference type="CDD" id="cd01741">
    <property type="entry name" value="GATase1_1"/>
    <property type="match status" value="1"/>
</dbReference>
<dbReference type="SUPFAM" id="SSF52317">
    <property type="entry name" value="Class I glutamine amidotransferase-like"/>
    <property type="match status" value="1"/>
</dbReference>
<dbReference type="PROSITE" id="PS51273">
    <property type="entry name" value="GATASE_TYPE_1"/>
    <property type="match status" value="1"/>
</dbReference>
<dbReference type="InterPro" id="IPR017926">
    <property type="entry name" value="GATASE"/>
</dbReference>
<dbReference type="PANTHER" id="PTHR42695:SF5">
    <property type="entry name" value="GLUTAMINE AMIDOTRANSFERASE YLR126C-RELATED"/>
    <property type="match status" value="1"/>
</dbReference>
<gene>
    <name evidence="2" type="ORF">EZS27_031299</name>
</gene>
<name>A0A5J4QCJ4_9ZZZZ</name>
<dbReference type="GO" id="GO:0005829">
    <property type="term" value="C:cytosol"/>
    <property type="evidence" value="ECO:0007669"/>
    <property type="project" value="TreeGrafter"/>
</dbReference>
<evidence type="ECO:0000259" key="1">
    <source>
        <dbReference type="Pfam" id="PF00117"/>
    </source>
</evidence>
<evidence type="ECO:0000313" key="2">
    <source>
        <dbReference type="EMBL" id="KAA6318730.1"/>
    </source>
</evidence>
<organism evidence="2">
    <name type="scientific">termite gut metagenome</name>
    <dbReference type="NCBI Taxonomy" id="433724"/>
    <lineage>
        <taxon>unclassified sequences</taxon>
        <taxon>metagenomes</taxon>
        <taxon>organismal metagenomes</taxon>
    </lineage>
</organism>
<accession>A0A5J4QCJ4</accession>
<dbReference type="Pfam" id="PF00117">
    <property type="entry name" value="GATase"/>
    <property type="match status" value="1"/>
</dbReference>
<feature type="domain" description="Glutamine amidotransferase" evidence="1">
    <location>
        <begin position="35"/>
        <end position="204"/>
    </location>
</feature>
<dbReference type="PANTHER" id="PTHR42695">
    <property type="entry name" value="GLUTAMINE AMIDOTRANSFERASE YLR126C-RELATED"/>
    <property type="match status" value="1"/>
</dbReference>
<sequence length="245" mass="28264">MIDYNHFRKSFYTMKINILLCDTFPGLLPPDIPSYSSMFQRLFNSVESSIQYEVFDVQHNIYPETLNDKELYLIPGSTASAYDNVPWINRLKEFIQILHHKKMKTVGVCFGHQIIAQALGGKVVRALQGWGIGIRSSIIVAPKAEKYFPQKEMRLHYNHHDQVIELPPHATRFATSDFCINEGFFIEDHILTFQGHPEYTHEYNEYILLHHASDEPEEVKTKALRSLANKADNLAVVGFILDIIK</sequence>
<protein>
    <recommendedName>
        <fullName evidence="1">Glutamine amidotransferase domain-containing protein</fullName>
    </recommendedName>
</protein>
<dbReference type="Gene3D" id="3.40.50.880">
    <property type="match status" value="1"/>
</dbReference>
<dbReference type="InterPro" id="IPR044992">
    <property type="entry name" value="ChyE-like"/>
</dbReference>
<proteinExistence type="predicted"/>
<comment type="caution">
    <text evidence="2">The sequence shown here is derived from an EMBL/GenBank/DDBJ whole genome shotgun (WGS) entry which is preliminary data.</text>
</comment>
<dbReference type="EMBL" id="SNRY01004100">
    <property type="protein sequence ID" value="KAA6318730.1"/>
    <property type="molecule type" value="Genomic_DNA"/>
</dbReference>
<dbReference type="AlphaFoldDB" id="A0A5J4QCJ4"/>